<dbReference type="Pfam" id="PF00535">
    <property type="entry name" value="Glycos_transf_2"/>
    <property type="match status" value="1"/>
</dbReference>
<dbReference type="PATRIC" id="fig|136160.3.peg.796"/>
<dbReference type="EMBL" id="LILD01000001">
    <property type="protein sequence ID" value="KOO37902.1"/>
    <property type="molecule type" value="Genomic_DNA"/>
</dbReference>
<dbReference type="InterPro" id="IPR001173">
    <property type="entry name" value="Glyco_trans_2-like"/>
</dbReference>
<comment type="caution">
    <text evidence="3">The sequence shown here is derived from an EMBL/GenBank/DDBJ whole genome shotgun (WGS) entry which is preliminary data.</text>
</comment>
<evidence type="ECO:0000256" key="1">
    <source>
        <dbReference type="ARBA" id="ARBA00006739"/>
    </source>
</evidence>
<dbReference type="AlphaFoldDB" id="A0A0M0KH44"/>
<accession>A0A0M0KH44</accession>
<sequence>MDKVSIIIPFYNCRYISEAIESAFNQTYSNLEIIVVNDGSTKFVQKLQPYIDQVIYIEKVNGGTASALNKGISHASGQYISWLSSDDVYHPEKISTQINLMKEHDSSISYSSYKKINKNGTLLTDDIDGRFHFKDRATFYKKLKKDCFINGSTVMIEKEIFKKIGLFNEELKYAHDYDLWLRISQRYQFLYIDQPLVSYRIHQEMGTKRNWRLLVKEFSKIKKKYKNY</sequence>
<protein>
    <recommendedName>
        <fullName evidence="2">Glycosyltransferase 2-like domain-containing protein</fullName>
    </recommendedName>
</protein>
<gene>
    <name evidence="3" type="ORF">AMD02_02830</name>
</gene>
<dbReference type="GeneID" id="87598918"/>
<dbReference type="Gene3D" id="3.90.550.10">
    <property type="entry name" value="Spore Coat Polysaccharide Biosynthesis Protein SpsA, Chain A"/>
    <property type="match status" value="1"/>
</dbReference>
<feature type="domain" description="Glycosyltransferase 2-like" evidence="2">
    <location>
        <begin position="5"/>
        <end position="165"/>
    </location>
</feature>
<dbReference type="PANTHER" id="PTHR22916">
    <property type="entry name" value="GLYCOSYLTRANSFERASE"/>
    <property type="match status" value="1"/>
</dbReference>
<evidence type="ECO:0000259" key="2">
    <source>
        <dbReference type="Pfam" id="PF00535"/>
    </source>
</evidence>
<comment type="similarity">
    <text evidence="1">Belongs to the glycosyltransferase 2 family.</text>
</comment>
<reference evidence="3" key="1">
    <citation type="submission" date="2015-08" db="EMBL/GenBank/DDBJ databases">
        <title>Complete DNA Sequence of Pseudomonas syringae pv. actinidiae, the Causal Agent of Kiwifruit Canker Disease.</title>
        <authorList>
            <person name="Rikkerink E.H.A."/>
            <person name="Fineran P.C."/>
        </authorList>
    </citation>
    <scope>NUCLEOTIDE SEQUENCE</scope>
    <source>
        <strain evidence="3">DSM 13666</strain>
    </source>
</reference>
<proteinExistence type="inferred from homology"/>
<dbReference type="GO" id="GO:0016758">
    <property type="term" value="F:hexosyltransferase activity"/>
    <property type="evidence" value="ECO:0007669"/>
    <property type="project" value="UniProtKB-ARBA"/>
</dbReference>
<evidence type="ECO:0000313" key="3">
    <source>
        <dbReference type="EMBL" id="KOO37902.1"/>
    </source>
</evidence>
<name>A0A0M0KH44_ALKHA</name>
<dbReference type="RefSeq" id="WP_053430390.1">
    <property type="nucleotide sequence ID" value="NZ_CP040441.1"/>
</dbReference>
<dbReference type="SUPFAM" id="SSF53448">
    <property type="entry name" value="Nucleotide-diphospho-sugar transferases"/>
    <property type="match status" value="1"/>
</dbReference>
<dbReference type="PANTHER" id="PTHR22916:SF3">
    <property type="entry name" value="UDP-GLCNAC:BETAGAL BETA-1,3-N-ACETYLGLUCOSAMINYLTRANSFERASE-LIKE PROTEIN 1"/>
    <property type="match status" value="1"/>
</dbReference>
<organism evidence="3">
    <name type="scientific">Halalkalibacterium halodurans</name>
    <name type="common">Bacillus halodurans</name>
    <dbReference type="NCBI Taxonomy" id="86665"/>
    <lineage>
        <taxon>Bacteria</taxon>
        <taxon>Bacillati</taxon>
        <taxon>Bacillota</taxon>
        <taxon>Bacilli</taxon>
        <taxon>Bacillales</taxon>
        <taxon>Bacillaceae</taxon>
        <taxon>Halalkalibacterium (ex Joshi et al. 2022)</taxon>
    </lineage>
</organism>
<dbReference type="InterPro" id="IPR029044">
    <property type="entry name" value="Nucleotide-diphossugar_trans"/>
</dbReference>